<dbReference type="PROSITE" id="PS50093">
    <property type="entry name" value="PKD"/>
    <property type="match status" value="1"/>
</dbReference>
<dbReference type="InterPro" id="IPR000601">
    <property type="entry name" value="PKD_dom"/>
</dbReference>
<dbReference type="PROSITE" id="PS51257">
    <property type="entry name" value="PROKAR_LIPOPROTEIN"/>
    <property type="match status" value="1"/>
</dbReference>
<dbReference type="InterPro" id="IPR013783">
    <property type="entry name" value="Ig-like_fold"/>
</dbReference>
<evidence type="ECO:0000256" key="1">
    <source>
        <dbReference type="SAM" id="SignalP"/>
    </source>
</evidence>
<dbReference type="SUPFAM" id="SSF49299">
    <property type="entry name" value="PKD domain"/>
    <property type="match status" value="1"/>
</dbReference>
<evidence type="ECO:0000259" key="2">
    <source>
        <dbReference type="PROSITE" id="PS50093"/>
    </source>
</evidence>
<organism evidence="3 4">
    <name type="scientific">Cupriavidus necator</name>
    <name type="common">Alcaligenes eutrophus</name>
    <name type="synonym">Ralstonia eutropha</name>
    <dbReference type="NCBI Taxonomy" id="106590"/>
    <lineage>
        <taxon>Bacteria</taxon>
        <taxon>Pseudomonadati</taxon>
        <taxon>Pseudomonadota</taxon>
        <taxon>Betaproteobacteria</taxon>
        <taxon>Burkholderiales</taxon>
        <taxon>Burkholderiaceae</taxon>
        <taxon>Cupriavidus</taxon>
    </lineage>
</organism>
<dbReference type="AlphaFoldDB" id="A0A1U9UXS1"/>
<feature type="domain" description="PKD" evidence="2">
    <location>
        <begin position="432"/>
        <end position="514"/>
    </location>
</feature>
<dbReference type="SMART" id="SM00089">
    <property type="entry name" value="PKD"/>
    <property type="match status" value="1"/>
</dbReference>
<dbReference type="Gene3D" id="2.60.40.10">
    <property type="entry name" value="Immunoglobulins"/>
    <property type="match status" value="1"/>
</dbReference>
<accession>A0A1U9UXS1</accession>
<feature type="signal peptide" evidence="1">
    <location>
        <begin position="1"/>
        <end position="25"/>
    </location>
</feature>
<dbReference type="InterPro" id="IPR035986">
    <property type="entry name" value="PKD_dom_sf"/>
</dbReference>
<dbReference type="RefSeq" id="WP_164704934.1">
    <property type="nucleotide sequence ID" value="NZ_CP017758.1"/>
</dbReference>
<keyword evidence="1" id="KW-0732">Signal</keyword>
<dbReference type="Proteomes" id="UP000189627">
    <property type="component" value="Chromosome 2"/>
</dbReference>
<evidence type="ECO:0000313" key="4">
    <source>
        <dbReference type="Proteomes" id="UP000189627"/>
    </source>
</evidence>
<dbReference type="InterPro" id="IPR022409">
    <property type="entry name" value="PKD/Chitinase_dom"/>
</dbReference>
<gene>
    <name evidence="3" type="ORF">BJN34_23935</name>
</gene>
<dbReference type="EMBL" id="CP017758">
    <property type="protein sequence ID" value="AQV96915.1"/>
    <property type="molecule type" value="Genomic_DNA"/>
</dbReference>
<name>A0A1U9UXS1_CUPNE</name>
<dbReference type="InterPro" id="IPR014262">
    <property type="entry name" value="HAF_rpt"/>
</dbReference>
<dbReference type="KEGG" id="cuh:BJN34_23935"/>
<dbReference type="Pfam" id="PF18911">
    <property type="entry name" value="PKD_4"/>
    <property type="match status" value="1"/>
</dbReference>
<proteinExistence type="predicted"/>
<evidence type="ECO:0000313" key="3">
    <source>
        <dbReference type="EMBL" id="AQV96915.1"/>
    </source>
</evidence>
<dbReference type="CDD" id="cd00146">
    <property type="entry name" value="PKD"/>
    <property type="match status" value="1"/>
</dbReference>
<sequence>MKTTTNFSRRLLASGVSCLLGLAVAACGGGGDADPKVTTGATNDAATMKAIAAVSLPTTYSIVNLAGSGWATPNGINSSGQVAFRDFGGVPYEHAKFYDGTTVQDLGTLGIGIASMSTAVNNSGQVTGWSFTGLGPYHAFVWSQAGGMSDIDPVASSYSQPAAINNIGQVVGWFANPYGRAFSWTAAGGQLDLGAPGQVYAYAVAVNDLGHVVGDAASASGYNHAFRWTAAGGMVDLGALGSIWSSAVGVNNTGLVAGTSPGAGVVHAFAWTQAGGMIDLDALSVNGASYSTAVGDGGHIVGYCYPPSGPYPRGFVWTAATGMVAVGTSGSYSILRAVNKNGHAVGITFDSTFTPHAGVWTQQDGLIDLNTRVPGAPPGLILYEGLAISDNGSIVASSNAGLLLLKPGVVSSAAPAVGPIAVNDPVALGSPVSLSASFTDSDSGDTHTATWSWDDGGAAVAGTVSESNGAGSVTGSHTYGAAGVYTVSTTVTDNTGRSSTVSRNVVVYDPSAGFVTGGGWIMSPAGAYKSDATLAGRANFAFVSKYKKGATTPTGNTEFQFQAAKLNFHSENYDWLVVAGARAQYKGSGTINGTGDYSFLLTAVDGNLVAKGTPDRFRIKIWHYDADAKADVVDYDNQLSSSSDGTVNEGTVIGGGSIVVQKN</sequence>
<reference evidence="4" key="1">
    <citation type="submission" date="2017-02" db="EMBL/GenBank/DDBJ databases">
        <title>Complete genome sequence of Cupriavidus necator strain NH9, a 3-chlorobenzoate degrader.</title>
        <authorList>
            <person name="Moriuchi R."/>
            <person name="Dohra H."/>
            <person name="Ogawa N."/>
        </authorList>
    </citation>
    <scope>NUCLEOTIDE SEQUENCE [LARGE SCALE GENOMIC DNA]</scope>
    <source>
        <strain evidence="4">NH9</strain>
    </source>
</reference>
<dbReference type="NCBIfam" id="TIGR02913">
    <property type="entry name" value="HAF_rpt"/>
    <property type="match status" value="3"/>
</dbReference>
<feature type="chain" id="PRO_5013296125" description="PKD domain-containing protein" evidence="1">
    <location>
        <begin position="26"/>
        <end position="663"/>
    </location>
</feature>
<protein>
    <recommendedName>
        <fullName evidence="2">PKD domain-containing protein</fullName>
    </recommendedName>
</protein>